<name>W3X4D3_PESFW</name>
<dbReference type="PANTHER" id="PTHR37488:SF2">
    <property type="entry name" value="DUF1275 DOMAIN-CONTAINING PROTEIN"/>
    <property type="match status" value="1"/>
</dbReference>
<dbReference type="AlphaFoldDB" id="W3X4D3"/>
<organism evidence="2 3">
    <name type="scientific">Pestalotiopsis fici (strain W106-1 / CGMCC3.15140)</name>
    <dbReference type="NCBI Taxonomy" id="1229662"/>
    <lineage>
        <taxon>Eukaryota</taxon>
        <taxon>Fungi</taxon>
        <taxon>Dikarya</taxon>
        <taxon>Ascomycota</taxon>
        <taxon>Pezizomycotina</taxon>
        <taxon>Sordariomycetes</taxon>
        <taxon>Xylariomycetidae</taxon>
        <taxon>Amphisphaeriales</taxon>
        <taxon>Sporocadaceae</taxon>
        <taxon>Pestalotiopsis</taxon>
    </lineage>
</organism>
<keyword evidence="1" id="KW-1133">Transmembrane helix</keyword>
<dbReference type="OrthoDB" id="5222948at2759"/>
<evidence type="ECO:0000313" key="2">
    <source>
        <dbReference type="EMBL" id="ETS80036.1"/>
    </source>
</evidence>
<dbReference type="PANTHER" id="PTHR37488">
    <property type="entry name" value="DUF1275 DOMAIN-CONTAINING PROTEIN"/>
    <property type="match status" value="1"/>
</dbReference>
<feature type="transmembrane region" description="Helical" evidence="1">
    <location>
        <begin position="215"/>
        <end position="234"/>
    </location>
</feature>
<dbReference type="OMA" id="SCFASNQ"/>
<dbReference type="GeneID" id="19272578"/>
<evidence type="ECO:0000256" key="1">
    <source>
        <dbReference type="SAM" id="Phobius"/>
    </source>
</evidence>
<sequence length="242" mass="26526">MNNRYIQRLLHHHIYDADSSPLLIEIELLLLTFATGIQDAAAYPDYQCFASNQTGNTIFLAVAVARIGDGLFDVKNIGVSLGCFLAGSYVMGQLGNLIGPRRRVWLLLTNFIQVIMVFVAAGVQWKAGVDHSGPITLAILFLLSFSSGAQVAMTRPLKITQITTAMATAAFVDLLVDPHVHKLHNRARNRRLLFLLCLALGAMVGAFIYSYRGSAATLLACAVSKTVVMILFYFNDGEMEEK</sequence>
<feature type="transmembrane region" description="Helical" evidence="1">
    <location>
        <begin position="104"/>
        <end position="123"/>
    </location>
</feature>
<feature type="transmembrane region" description="Helical" evidence="1">
    <location>
        <begin position="135"/>
        <end position="153"/>
    </location>
</feature>
<keyword evidence="1" id="KW-0812">Transmembrane</keyword>
<dbReference type="HOGENOM" id="CLU_061825_1_2_1"/>
<dbReference type="InterPro" id="IPR010699">
    <property type="entry name" value="DUF1275"/>
</dbReference>
<dbReference type="STRING" id="1229662.W3X4D3"/>
<dbReference type="KEGG" id="pfy:PFICI_07565"/>
<reference evidence="3" key="1">
    <citation type="journal article" date="2015" name="BMC Genomics">
        <title>Genomic and transcriptomic analysis of the endophytic fungus Pestalotiopsis fici reveals its lifestyle and high potential for synthesis of natural products.</title>
        <authorList>
            <person name="Wang X."/>
            <person name="Zhang X."/>
            <person name="Liu L."/>
            <person name="Xiang M."/>
            <person name="Wang W."/>
            <person name="Sun X."/>
            <person name="Che Y."/>
            <person name="Guo L."/>
            <person name="Liu G."/>
            <person name="Guo L."/>
            <person name="Wang C."/>
            <person name="Yin W.B."/>
            <person name="Stadler M."/>
            <person name="Zhang X."/>
            <person name="Liu X."/>
        </authorList>
    </citation>
    <scope>NUCLEOTIDE SEQUENCE [LARGE SCALE GENOMIC DNA]</scope>
    <source>
        <strain evidence="3">W106-1 / CGMCC3.15140</strain>
    </source>
</reference>
<gene>
    <name evidence="2" type="ORF">PFICI_07565</name>
</gene>
<dbReference type="EMBL" id="KI912113">
    <property type="protein sequence ID" value="ETS80036.1"/>
    <property type="molecule type" value="Genomic_DNA"/>
</dbReference>
<accession>W3X4D3</accession>
<dbReference type="RefSeq" id="XP_007834337.1">
    <property type="nucleotide sequence ID" value="XM_007836146.1"/>
</dbReference>
<evidence type="ECO:0008006" key="4">
    <source>
        <dbReference type="Google" id="ProtNLM"/>
    </source>
</evidence>
<dbReference type="InParanoid" id="W3X4D3"/>
<dbReference type="Pfam" id="PF06912">
    <property type="entry name" value="DUF1275"/>
    <property type="match status" value="1"/>
</dbReference>
<dbReference type="eggNOG" id="ENOG502SAKB">
    <property type="taxonomic scope" value="Eukaryota"/>
</dbReference>
<feature type="transmembrane region" description="Helical" evidence="1">
    <location>
        <begin position="192"/>
        <end position="209"/>
    </location>
</feature>
<protein>
    <recommendedName>
        <fullName evidence="4">DUF1275 domain protein</fullName>
    </recommendedName>
</protein>
<proteinExistence type="predicted"/>
<evidence type="ECO:0000313" key="3">
    <source>
        <dbReference type="Proteomes" id="UP000030651"/>
    </source>
</evidence>
<keyword evidence="3" id="KW-1185">Reference proteome</keyword>
<keyword evidence="1" id="KW-0472">Membrane</keyword>
<dbReference type="Proteomes" id="UP000030651">
    <property type="component" value="Unassembled WGS sequence"/>
</dbReference>